<keyword evidence="7" id="KW-0677">Repeat</keyword>
<dbReference type="Pfam" id="PF00520">
    <property type="entry name" value="Ion_trans"/>
    <property type="match status" value="1"/>
</dbReference>
<comment type="caution">
    <text evidence="16">The sequence shown here is derived from an EMBL/GenBank/DDBJ whole genome shotgun (WGS) entry which is preliminary data.</text>
</comment>
<reference evidence="16 17" key="1">
    <citation type="journal article" date="2023" name="BMC Biol.">
        <title>The compact genome of the sponge Oopsacas minuta (Hexactinellida) is lacking key metazoan core genes.</title>
        <authorList>
            <person name="Santini S."/>
            <person name="Schenkelaars Q."/>
            <person name="Jourda C."/>
            <person name="Duchesne M."/>
            <person name="Belahbib H."/>
            <person name="Rocher C."/>
            <person name="Selva M."/>
            <person name="Riesgo A."/>
            <person name="Vervoort M."/>
            <person name="Leys S.P."/>
            <person name="Kodjabachian L."/>
            <person name="Le Bivic A."/>
            <person name="Borchiellini C."/>
            <person name="Claverie J.M."/>
            <person name="Renard E."/>
        </authorList>
    </citation>
    <scope>NUCLEOTIDE SEQUENCE [LARGE SCALE GENOMIC DNA]</scope>
    <source>
        <strain evidence="16">SPO-2</strain>
    </source>
</reference>
<feature type="domain" description="Ion transport" evidence="15">
    <location>
        <begin position="422"/>
        <end position="702"/>
    </location>
</feature>
<dbReference type="Pfam" id="PF12796">
    <property type="entry name" value="Ank_2"/>
    <property type="match status" value="1"/>
</dbReference>
<dbReference type="PANTHER" id="PTHR10582">
    <property type="entry name" value="TRANSIENT RECEPTOR POTENTIAL ION CHANNEL PROTEIN"/>
    <property type="match status" value="1"/>
</dbReference>
<dbReference type="InterPro" id="IPR005821">
    <property type="entry name" value="Ion_trans_dom"/>
</dbReference>
<feature type="repeat" description="ANK" evidence="13">
    <location>
        <begin position="257"/>
        <end position="289"/>
    </location>
</feature>
<evidence type="ECO:0000313" key="17">
    <source>
        <dbReference type="Proteomes" id="UP001165289"/>
    </source>
</evidence>
<dbReference type="GO" id="GO:0098703">
    <property type="term" value="P:calcium ion import across plasma membrane"/>
    <property type="evidence" value="ECO:0007669"/>
    <property type="project" value="TreeGrafter"/>
</dbReference>
<evidence type="ECO:0000256" key="8">
    <source>
        <dbReference type="ARBA" id="ARBA00022837"/>
    </source>
</evidence>
<dbReference type="InterPro" id="IPR002110">
    <property type="entry name" value="Ankyrin_rpt"/>
</dbReference>
<keyword evidence="5" id="KW-0107">Calcium channel</keyword>
<dbReference type="AlphaFoldDB" id="A0AAV7JPG5"/>
<keyword evidence="4" id="KW-0109">Calcium transport</keyword>
<evidence type="ECO:0000256" key="12">
    <source>
        <dbReference type="ARBA" id="ARBA00023303"/>
    </source>
</evidence>
<keyword evidence="10" id="KW-0406">Ion transport</keyword>
<evidence type="ECO:0000256" key="3">
    <source>
        <dbReference type="ARBA" id="ARBA00022475"/>
    </source>
</evidence>
<keyword evidence="8" id="KW-0106">Calcium</keyword>
<comment type="subcellular location">
    <subcellularLocation>
        <location evidence="1">Cell membrane</location>
        <topology evidence="1">Multi-pass membrane protein</topology>
    </subcellularLocation>
</comment>
<dbReference type="PROSITE" id="PS50297">
    <property type="entry name" value="ANK_REP_REGION"/>
    <property type="match status" value="3"/>
</dbReference>
<dbReference type="PANTHER" id="PTHR10582:SF2">
    <property type="entry name" value="INACTIVE"/>
    <property type="match status" value="1"/>
</dbReference>
<evidence type="ECO:0000256" key="13">
    <source>
        <dbReference type="PROSITE-ProRule" id="PRU00023"/>
    </source>
</evidence>
<dbReference type="GO" id="GO:0005262">
    <property type="term" value="F:calcium channel activity"/>
    <property type="evidence" value="ECO:0007669"/>
    <property type="project" value="UniProtKB-KW"/>
</dbReference>
<evidence type="ECO:0000256" key="10">
    <source>
        <dbReference type="ARBA" id="ARBA00023065"/>
    </source>
</evidence>
<evidence type="ECO:0000256" key="6">
    <source>
        <dbReference type="ARBA" id="ARBA00022692"/>
    </source>
</evidence>
<dbReference type="Gene3D" id="1.25.40.20">
    <property type="entry name" value="Ankyrin repeat-containing domain"/>
    <property type="match status" value="2"/>
</dbReference>
<evidence type="ECO:0000313" key="16">
    <source>
        <dbReference type="EMBL" id="KAI6650588.1"/>
    </source>
</evidence>
<feature type="transmembrane region" description="Helical" evidence="14">
    <location>
        <begin position="525"/>
        <end position="543"/>
    </location>
</feature>
<dbReference type="Pfam" id="PF13857">
    <property type="entry name" value="Ank_5"/>
    <property type="match status" value="1"/>
</dbReference>
<dbReference type="SMART" id="SM00248">
    <property type="entry name" value="ANK"/>
    <property type="match status" value="5"/>
</dbReference>
<sequence>MTEYEDMTDTNANDRFSQDELDDQESLKIKYIYMDDKKIDELESLVEAGADYLDGHNTGESVLEKCVRLNRRTLYNTVLERYAKEKDEIMKSNFKFQIKRALLIAARTMNDEFINLILEQEGIDYNLFDIAENDGWKVLDKLNIQDFDQLNSANATMLHTSALKGQSTTVRYLLERGANPNILERCGGTPLTMALLGNDKDPQNDLTLSLLIENSDLSVPTLQDNMSILHLFAYEGNYEYIQRLIELGADPNVFDNDGNTPLCDAAALGLTLVVRALVKNGAKISMTDRYSKTALDKALEERNDETSAMLIRLNPDYNCIARYIHKYEEDYGIEKLIKTRQKKTLLALLDRSEAEYFWTEGDLRGGKLFWSVEEWQKGGILEALDRWDEEDLLYHGTIRILVDIKMRSFGFKYLALQMASYLLFLLALSYSLVQASTVGSPRDTYTQGAWNILRILSDLFVLAYCCHNVVTEGIEISRIMRNTHIYLKSKDNSESTVKKRKLRGKMYNIFCIRVLVDYFSNLSNVFDVLGLAMLFLLMILRIANQPVEWVFATIAFLLNAARLFKLIVLIPELGPYATIIFRILIHDVPLFLSLFLVNLLIFTGGYVIALRTPYTPEGVSNVSLFQDTTRTPGIDDGVKSVFLSGVRILLQGNVYEDDYLDTQLNWLAAIIYLAFLFLTVVVLLNVFIAQLSDRYAIVKERANQLYDRQKLRFIVQTETTSLLSAFDKCKQNYKVKDRELLPDDLLEYFHCSDLDIMNNEAINSLRDLKHYKQPSPIKYKKRNNEEVNEQVWDNKKEMENNIVRKFEESNMALDQKFEQKLQNNENLLKLALEKLNAIEEKLSKL</sequence>
<name>A0AAV7JPG5_9METZ</name>
<evidence type="ECO:0000256" key="14">
    <source>
        <dbReference type="SAM" id="Phobius"/>
    </source>
</evidence>
<protein>
    <submittedName>
        <fullName evidence="16">Ankyrin</fullName>
    </submittedName>
</protein>
<feature type="repeat" description="ANK" evidence="13">
    <location>
        <begin position="153"/>
        <end position="185"/>
    </location>
</feature>
<feature type="transmembrane region" description="Helical" evidence="14">
    <location>
        <begin position="549"/>
        <end position="570"/>
    </location>
</feature>
<dbReference type="EMBL" id="JAKMXF010000310">
    <property type="protein sequence ID" value="KAI6650588.1"/>
    <property type="molecule type" value="Genomic_DNA"/>
</dbReference>
<keyword evidence="6 14" id="KW-0812">Transmembrane</keyword>
<dbReference type="Proteomes" id="UP001165289">
    <property type="component" value="Unassembled WGS sequence"/>
</dbReference>
<keyword evidence="13" id="KW-0040">ANK repeat</keyword>
<evidence type="ECO:0000256" key="7">
    <source>
        <dbReference type="ARBA" id="ARBA00022737"/>
    </source>
</evidence>
<evidence type="ECO:0000256" key="9">
    <source>
        <dbReference type="ARBA" id="ARBA00022989"/>
    </source>
</evidence>
<feature type="transmembrane region" description="Helical" evidence="14">
    <location>
        <begin position="413"/>
        <end position="432"/>
    </location>
</feature>
<organism evidence="16 17">
    <name type="scientific">Oopsacas minuta</name>
    <dbReference type="NCBI Taxonomy" id="111878"/>
    <lineage>
        <taxon>Eukaryota</taxon>
        <taxon>Metazoa</taxon>
        <taxon>Porifera</taxon>
        <taxon>Hexactinellida</taxon>
        <taxon>Hexasterophora</taxon>
        <taxon>Lyssacinosida</taxon>
        <taxon>Leucopsacidae</taxon>
        <taxon>Oopsacas</taxon>
    </lineage>
</organism>
<keyword evidence="2" id="KW-0813">Transport</keyword>
<dbReference type="InterPro" id="IPR024862">
    <property type="entry name" value="TRPV"/>
</dbReference>
<keyword evidence="11 14" id="KW-0472">Membrane</keyword>
<dbReference type="PROSITE" id="PS50088">
    <property type="entry name" value="ANK_REPEAT"/>
    <property type="match status" value="3"/>
</dbReference>
<dbReference type="SUPFAM" id="SSF48403">
    <property type="entry name" value="Ankyrin repeat"/>
    <property type="match status" value="1"/>
</dbReference>
<evidence type="ECO:0000256" key="5">
    <source>
        <dbReference type="ARBA" id="ARBA00022673"/>
    </source>
</evidence>
<gene>
    <name evidence="16" type="ORF">LOD99_7638</name>
</gene>
<evidence type="ECO:0000256" key="1">
    <source>
        <dbReference type="ARBA" id="ARBA00004651"/>
    </source>
</evidence>
<keyword evidence="17" id="KW-1185">Reference proteome</keyword>
<evidence type="ECO:0000256" key="2">
    <source>
        <dbReference type="ARBA" id="ARBA00022448"/>
    </source>
</evidence>
<keyword evidence="12" id="KW-0407">Ion channel</keyword>
<evidence type="ECO:0000256" key="11">
    <source>
        <dbReference type="ARBA" id="ARBA00023136"/>
    </source>
</evidence>
<keyword evidence="9 14" id="KW-1133">Transmembrane helix</keyword>
<feature type="transmembrane region" description="Helical" evidence="14">
    <location>
        <begin position="666"/>
        <end position="689"/>
    </location>
</feature>
<evidence type="ECO:0000256" key="4">
    <source>
        <dbReference type="ARBA" id="ARBA00022568"/>
    </source>
</evidence>
<feature type="transmembrane region" description="Helical" evidence="14">
    <location>
        <begin position="590"/>
        <end position="609"/>
    </location>
</feature>
<proteinExistence type="predicted"/>
<evidence type="ECO:0000259" key="15">
    <source>
        <dbReference type="Pfam" id="PF00520"/>
    </source>
</evidence>
<keyword evidence="3" id="KW-1003">Cell membrane</keyword>
<dbReference type="GO" id="GO:0005886">
    <property type="term" value="C:plasma membrane"/>
    <property type="evidence" value="ECO:0007669"/>
    <property type="project" value="UniProtKB-SubCell"/>
</dbReference>
<accession>A0AAV7JPG5</accession>
<feature type="repeat" description="ANK" evidence="13">
    <location>
        <begin position="224"/>
        <end position="256"/>
    </location>
</feature>
<dbReference type="InterPro" id="IPR036770">
    <property type="entry name" value="Ankyrin_rpt-contain_sf"/>
</dbReference>